<dbReference type="SUPFAM" id="SSF53098">
    <property type="entry name" value="Ribonuclease H-like"/>
    <property type="match status" value="1"/>
</dbReference>
<gene>
    <name evidence="2" type="ORF">FNYG_14482</name>
</gene>
<keyword evidence="3" id="KW-1185">Reference proteome</keyword>
<feature type="domain" description="RNase H type-1" evidence="1">
    <location>
        <begin position="133"/>
        <end position="266"/>
    </location>
</feature>
<dbReference type="InterPro" id="IPR012337">
    <property type="entry name" value="RNaseH-like_sf"/>
</dbReference>
<evidence type="ECO:0000259" key="1">
    <source>
        <dbReference type="PROSITE" id="PS50879"/>
    </source>
</evidence>
<reference evidence="2 3" key="1">
    <citation type="submission" date="2017-06" db="EMBL/GenBank/DDBJ databases">
        <title>Genome of Fusarium nygamai isolate CS10214.</title>
        <authorList>
            <person name="Gardiner D.M."/>
            <person name="Obanor F."/>
            <person name="Kazan K."/>
        </authorList>
    </citation>
    <scope>NUCLEOTIDE SEQUENCE [LARGE SCALE GENOMIC DNA]</scope>
    <source>
        <strain evidence="2 3">CS10214</strain>
    </source>
</reference>
<dbReference type="EMBL" id="MTQA01000339">
    <property type="protein sequence ID" value="PNP60790.1"/>
    <property type="molecule type" value="Genomic_DNA"/>
</dbReference>
<dbReference type="GO" id="GO:0003676">
    <property type="term" value="F:nucleic acid binding"/>
    <property type="evidence" value="ECO:0007669"/>
    <property type="project" value="InterPro"/>
</dbReference>
<dbReference type="PANTHER" id="PTHR33481">
    <property type="entry name" value="REVERSE TRANSCRIPTASE"/>
    <property type="match status" value="1"/>
</dbReference>
<dbReference type="Pfam" id="PF00075">
    <property type="entry name" value="RNase_H"/>
    <property type="match status" value="1"/>
</dbReference>
<organism evidence="2 3">
    <name type="scientific">Gibberella nygamai</name>
    <name type="common">Bean root rot disease fungus</name>
    <name type="synonym">Fusarium nygamai</name>
    <dbReference type="NCBI Taxonomy" id="42673"/>
    <lineage>
        <taxon>Eukaryota</taxon>
        <taxon>Fungi</taxon>
        <taxon>Dikarya</taxon>
        <taxon>Ascomycota</taxon>
        <taxon>Pezizomycotina</taxon>
        <taxon>Sordariomycetes</taxon>
        <taxon>Hypocreomycetidae</taxon>
        <taxon>Hypocreales</taxon>
        <taxon>Nectriaceae</taxon>
        <taxon>Fusarium</taxon>
        <taxon>Fusarium fujikuroi species complex</taxon>
    </lineage>
</organism>
<protein>
    <recommendedName>
        <fullName evidence="1">RNase H type-1 domain-containing protein</fullName>
    </recommendedName>
</protein>
<evidence type="ECO:0000313" key="3">
    <source>
        <dbReference type="Proteomes" id="UP000236664"/>
    </source>
</evidence>
<dbReference type="Gene3D" id="3.30.420.10">
    <property type="entry name" value="Ribonuclease H-like superfamily/Ribonuclease H"/>
    <property type="match status" value="1"/>
</dbReference>
<evidence type="ECO:0000313" key="2">
    <source>
        <dbReference type="EMBL" id="PNP60790.1"/>
    </source>
</evidence>
<dbReference type="InterPro" id="IPR002156">
    <property type="entry name" value="RNaseH_domain"/>
</dbReference>
<dbReference type="InterPro" id="IPR036397">
    <property type="entry name" value="RNaseH_sf"/>
</dbReference>
<proteinExistence type="predicted"/>
<accession>A0A2K0USP5</accession>
<dbReference type="STRING" id="42673.A0A2K0USP5"/>
<dbReference type="PANTHER" id="PTHR33481:SF1">
    <property type="entry name" value="ENDONUCLEASE_EXONUCLEASE_PHOSPHATASE DOMAIN-CONTAINING PROTEIN-RELATED"/>
    <property type="match status" value="1"/>
</dbReference>
<dbReference type="PROSITE" id="PS50879">
    <property type="entry name" value="RNASE_H_1"/>
    <property type="match status" value="1"/>
</dbReference>
<dbReference type="CDD" id="cd09276">
    <property type="entry name" value="Rnase_HI_RT_non_LTR"/>
    <property type="match status" value="1"/>
</dbReference>
<dbReference type="OrthoDB" id="5077812at2759"/>
<sequence length="306" mass="34100">MNQAMKAILPVWKTTPITILHRESGIPPVDQLLDARRLRFSARLKSRDEAHPLANRTRPPRQPTYHDLIKRRYQIQTESRFRTRLQRTHELLASCTRPKLVQRCFHQEQMPPLQAASKDKSADAFSRWVESLDPLTLVVYSDGSLSSEGAASYGLTIHQNNVPILDGSGRLGLAEVFDAEATGALEGLKAALNQRDSATQKIHICLDNLAAAACLRGTPSDSSQDVFLEFQALAAWHGATQVRWMPGHTDIPGNEQADKLAKVASSLPEPEGAQPTLAYLRRIARQQPKEAFEAWWPTSLLSSTRD</sequence>
<dbReference type="Proteomes" id="UP000236664">
    <property type="component" value="Unassembled WGS sequence"/>
</dbReference>
<dbReference type="GO" id="GO:0004523">
    <property type="term" value="F:RNA-DNA hybrid ribonuclease activity"/>
    <property type="evidence" value="ECO:0007669"/>
    <property type="project" value="InterPro"/>
</dbReference>
<dbReference type="AlphaFoldDB" id="A0A2K0USP5"/>
<name>A0A2K0USP5_GIBNY</name>
<comment type="caution">
    <text evidence="2">The sequence shown here is derived from an EMBL/GenBank/DDBJ whole genome shotgun (WGS) entry which is preliminary data.</text>
</comment>